<dbReference type="Gene3D" id="1.20.1260.10">
    <property type="match status" value="1"/>
</dbReference>
<protein>
    <submittedName>
        <fullName evidence="1">Ferritin-like domain-containing protein</fullName>
    </submittedName>
</protein>
<accession>A0A7Y6RGL8</accession>
<dbReference type="SUPFAM" id="SSF47240">
    <property type="entry name" value="Ferritin-like"/>
    <property type="match status" value="1"/>
</dbReference>
<keyword evidence="2" id="KW-1185">Reference proteome</keyword>
<dbReference type="Pfam" id="PF05974">
    <property type="entry name" value="DUF892"/>
    <property type="match status" value="1"/>
</dbReference>
<organism evidence="1 2">
    <name type="scientific">Vreelandella maris</name>
    <dbReference type="NCBI Taxonomy" id="2729617"/>
    <lineage>
        <taxon>Bacteria</taxon>
        <taxon>Pseudomonadati</taxon>
        <taxon>Pseudomonadota</taxon>
        <taxon>Gammaproteobacteria</taxon>
        <taxon>Oceanospirillales</taxon>
        <taxon>Halomonadaceae</taxon>
        <taxon>Vreelandella</taxon>
    </lineage>
</organism>
<dbReference type="AlphaFoldDB" id="A0A7Y6RGL8"/>
<evidence type="ECO:0000313" key="2">
    <source>
        <dbReference type="Proteomes" id="UP000589984"/>
    </source>
</evidence>
<gene>
    <name evidence="1" type="ORF">HUO07_20810</name>
</gene>
<reference evidence="1 2" key="1">
    <citation type="submission" date="2020-06" db="EMBL/GenBank/DDBJ databases">
        <title>Halomonas sp. QX-1 draft genome sequence.</title>
        <authorList>
            <person name="Qiu X."/>
        </authorList>
    </citation>
    <scope>NUCLEOTIDE SEQUENCE [LARGE SCALE GENOMIC DNA]</scope>
    <source>
        <strain evidence="1 2">QX-1</strain>
    </source>
</reference>
<dbReference type="Proteomes" id="UP000589984">
    <property type="component" value="Unassembled WGS sequence"/>
</dbReference>
<name>A0A7Y6RGL8_9GAMM</name>
<dbReference type="RefSeq" id="WP_176305053.1">
    <property type="nucleotide sequence ID" value="NZ_CAXBNY010000032.1"/>
</dbReference>
<evidence type="ECO:0000313" key="1">
    <source>
        <dbReference type="EMBL" id="NVF16563.1"/>
    </source>
</evidence>
<comment type="caution">
    <text evidence="1">The sequence shown here is derived from an EMBL/GenBank/DDBJ whole genome shotgun (WGS) entry which is preliminary data.</text>
</comment>
<dbReference type="InterPro" id="IPR010287">
    <property type="entry name" value="DUF892_YciF-like"/>
</dbReference>
<dbReference type="InterPro" id="IPR009078">
    <property type="entry name" value="Ferritin-like_SF"/>
</dbReference>
<proteinExistence type="predicted"/>
<dbReference type="EMBL" id="JABWCV010000046">
    <property type="protein sequence ID" value="NVF16563.1"/>
    <property type="molecule type" value="Genomic_DNA"/>
</dbReference>
<dbReference type="InterPro" id="IPR012347">
    <property type="entry name" value="Ferritin-like"/>
</dbReference>
<sequence length="167" mass="18924">MESKHLVDWLRDAHAMEKQAEKMLQSQAHRLEHYPQLQQRIEEHIEETVNQSKKLEHCLTLLGANTSSFKDMGAELTAFGQAVGGMMAEDEVVKGGIASFAFENFEIASYKAIIKAADMASQPEVSQVCKEILQEEIAMADWLSKHLDDTTQQFLERDKDDDLRAKT</sequence>